<gene>
    <name evidence="2" type="ORF">g.6387</name>
</gene>
<evidence type="ECO:0000256" key="1">
    <source>
        <dbReference type="SAM" id="MobiDB-lite"/>
    </source>
</evidence>
<reference evidence="2" key="1">
    <citation type="submission" date="2015-11" db="EMBL/GenBank/DDBJ databases">
        <title>De novo transcriptome assembly of four potential Pierce s Disease insect vectors from Arizona vineyards.</title>
        <authorList>
            <person name="Tassone E.E."/>
        </authorList>
    </citation>
    <scope>NUCLEOTIDE SEQUENCE</scope>
</reference>
<feature type="compositionally biased region" description="Basic and acidic residues" evidence="1">
    <location>
        <begin position="183"/>
        <end position="192"/>
    </location>
</feature>
<sequence length="477" mass="53552">SDITTLDMVSKSKTGKVCSTIAPKTEILQPNTKKRKSELNSTKCKKQSKTGLQCKVKDIPLKSHPMELRSSPERKTLLPKDSKNKLEVTSIEDNKIYKVITSPPLRKVQDQSSSSSNSPKILRNRCSSKLLKSPKNKVSPKNSNSSEDRLELKLSPRSSGTHNYSLRPLKSPNNNKKCSRSTKSPEKVEKKTNVSLGSLNKKENVKTNKMSTERNCILAFSQLNPSNSDEMLVSSKKEDCVLTANGDQSELRAPDAINEPLMITIPDSDSVFENLVKSNQSTTYNAFDDKLLMPCDKNNKKLTAHVSKIEIKSPIEGKLFSYHSQASKVSKFKSLNESGKDSALADMIQKTYITKVVTDLDQIEANTELQSYQIEVREESNLLEASQDVHFIDETKTNFHHDLTMIDNTLQPVLSSNSSLLHTKKPKTYNKTKVLKSRNKAYQNRLKNTINIAEIIPLETSRIDLHPASIDFRKITV</sequence>
<feature type="compositionally biased region" description="Low complexity" evidence="1">
    <location>
        <begin position="127"/>
        <end position="145"/>
    </location>
</feature>
<organism evidence="2">
    <name type="scientific">Graphocephala atropunctata</name>
    <dbReference type="NCBI Taxonomy" id="36148"/>
    <lineage>
        <taxon>Eukaryota</taxon>
        <taxon>Metazoa</taxon>
        <taxon>Ecdysozoa</taxon>
        <taxon>Arthropoda</taxon>
        <taxon>Hexapoda</taxon>
        <taxon>Insecta</taxon>
        <taxon>Pterygota</taxon>
        <taxon>Neoptera</taxon>
        <taxon>Paraneoptera</taxon>
        <taxon>Hemiptera</taxon>
        <taxon>Auchenorrhyncha</taxon>
        <taxon>Membracoidea</taxon>
        <taxon>Cicadellidae</taxon>
        <taxon>Cicadellinae</taxon>
        <taxon>Cicadellini</taxon>
        <taxon>Graphocephala</taxon>
    </lineage>
</organism>
<feature type="non-terminal residue" evidence="2">
    <location>
        <position position="1"/>
    </location>
</feature>
<proteinExistence type="predicted"/>
<accession>A0A1B6LIB8</accession>
<name>A0A1B6LIB8_9HEMI</name>
<evidence type="ECO:0000313" key="2">
    <source>
        <dbReference type="EMBL" id="JAT23431.1"/>
    </source>
</evidence>
<feature type="compositionally biased region" description="Basic and acidic residues" evidence="1">
    <location>
        <begin position="55"/>
        <end position="85"/>
    </location>
</feature>
<dbReference type="AlphaFoldDB" id="A0A1B6LIB8"/>
<protein>
    <submittedName>
        <fullName evidence="2">Uncharacterized protein</fullName>
    </submittedName>
</protein>
<feature type="non-terminal residue" evidence="2">
    <location>
        <position position="477"/>
    </location>
</feature>
<feature type="region of interest" description="Disordered" evidence="1">
    <location>
        <begin position="28"/>
        <end position="85"/>
    </location>
</feature>
<feature type="region of interest" description="Disordered" evidence="1">
    <location>
        <begin position="106"/>
        <end position="193"/>
    </location>
</feature>
<dbReference type="EMBL" id="GEBQ01016546">
    <property type="protein sequence ID" value="JAT23431.1"/>
    <property type="molecule type" value="Transcribed_RNA"/>
</dbReference>